<accession>A0A9X3F6L9</accession>
<dbReference type="EMBL" id="JAPOHD010000020">
    <property type="protein sequence ID" value="MCY1720797.1"/>
    <property type="molecule type" value="Genomic_DNA"/>
</dbReference>
<keyword evidence="3" id="KW-0804">Transcription</keyword>
<reference evidence="5" key="1">
    <citation type="submission" date="2022-11" db="EMBL/GenBank/DDBJ databases">
        <title>Marilongibacter aestuarii gen. nov., sp. nov., isolated from tidal flat sediment.</title>
        <authorList>
            <person name="Jiayan W."/>
        </authorList>
    </citation>
    <scope>NUCLEOTIDE SEQUENCE</scope>
    <source>
        <strain evidence="5">Z1-6</strain>
    </source>
</reference>
<dbReference type="GO" id="GO:0003700">
    <property type="term" value="F:DNA-binding transcription factor activity"/>
    <property type="evidence" value="ECO:0007669"/>
    <property type="project" value="InterPro"/>
</dbReference>
<evidence type="ECO:0000256" key="3">
    <source>
        <dbReference type="ARBA" id="ARBA00023163"/>
    </source>
</evidence>
<feature type="domain" description="HTH araC/xylS-type" evidence="4">
    <location>
        <begin position="63"/>
        <end position="140"/>
    </location>
</feature>
<dbReference type="Gene3D" id="1.10.10.60">
    <property type="entry name" value="Homeodomain-like"/>
    <property type="match status" value="1"/>
</dbReference>
<sequence length="152" mass="17669">MSDIQFTPIVPAQLYAGLVKNPSKDARRLSGFVKENVLSGNNYIDLFADKVRTYGKGEARAYAKIMGVDYRYFDGAIRCLTGMTVHGWITEYLRLVACDLVEHTNYTFKDIAKMLGFSQSSFTQFFRKYVHMQPWEYRNLKRHGRKSSFFYS</sequence>
<gene>
    <name evidence="5" type="ORF">OU798_10605</name>
</gene>
<dbReference type="Proteomes" id="UP001145087">
    <property type="component" value="Unassembled WGS sequence"/>
</dbReference>
<evidence type="ECO:0000256" key="1">
    <source>
        <dbReference type="ARBA" id="ARBA00023015"/>
    </source>
</evidence>
<dbReference type="InterPro" id="IPR009057">
    <property type="entry name" value="Homeodomain-like_sf"/>
</dbReference>
<dbReference type="RefSeq" id="WP_343333130.1">
    <property type="nucleotide sequence ID" value="NZ_JAPOHD010000020.1"/>
</dbReference>
<dbReference type="Pfam" id="PF12833">
    <property type="entry name" value="HTH_18"/>
    <property type="match status" value="1"/>
</dbReference>
<protein>
    <submittedName>
        <fullName evidence="5">AraC family transcriptional regulator</fullName>
    </submittedName>
</protein>
<evidence type="ECO:0000256" key="2">
    <source>
        <dbReference type="ARBA" id="ARBA00023125"/>
    </source>
</evidence>
<evidence type="ECO:0000259" key="4">
    <source>
        <dbReference type="PROSITE" id="PS01124"/>
    </source>
</evidence>
<name>A0A9X3F6L9_9BACT</name>
<comment type="caution">
    <text evidence="5">The sequence shown here is derived from an EMBL/GenBank/DDBJ whole genome shotgun (WGS) entry which is preliminary data.</text>
</comment>
<evidence type="ECO:0000313" key="6">
    <source>
        <dbReference type="Proteomes" id="UP001145087"/>
    </source>
</evidence>
<dbReference type="SMART" id="SM00342">
    <property type="entry name" value="HTH_ARAC"/>
    <property type="match status" value="1"/>
</dbReference>
<keyword evidence="2" id="KW-0238">DNA-binding</keyword>
<evidence type="ECO:0000313" key="5">
    <source>
        <dbReference type="EMBL" id="MCY1720797.1"/>
    </source>
</evidence>
<proteinExistence type="predicted"/>
<dbReference type="PROSITE" id="PS01124">
    <property type="entry name" value="HTH_ARAC_FAMILY_2"/>
    <property type="match status" value="1"/>
</dbReference>
<keyword evidence="1" id="KW-0805">Transcription regulation</keyword>
<dbReference type="InterPro" id="IPR018060">
    <property type="entry name" value="HTH_AraC"/>
</dbReference>
<keyword evidence="6" id="KW-1185">Reference proteome</keyword>
<dbReference type="GO" id="GO:0043565">
    <property type="term" value="F:sequence-specific DNA binding"/>
    <property type="evidence" value="ECO:0007669"/>
    <property type="project" value="InterPro"/>
</dbReference>
<dbReference type="AlphaFoldDB" id="A0A9X3F6L9"/>
<organism evidence="5 6">
    <name type="scientific">Draconibacterium aestuarii</name>
    <dbReference type="NCBI Taxonomy" id="2998507"/>
    <lineage>
        <taxon>Bacteria</taxon>
        <taxon>Pseudomonadati</taxon>
        <taxon>Bacteroidota</taxon>
        <taxon>Bacteroidia</taxon>
        <taxon>Marinilabiliales</taxon>
        <taxon>Prolixibacteraceae</taxon>
        <taxon>Draconibacterium</taxon>
    </lineage>
</organism>
<dbReference type="SUPFAM" id="SSF46689">
    <property type="entry name" value="Homeodomain-like"/>
    <property type="match status" value="1"/>
</dbReference>
<dbReference type="PANTHER" id="PTHR43280">
    <property type="entry name" value="ARAC-FAMILY TRANSCRIPTIONAL REGULATOR"/>
    <property type="match status" value="1"/>
</dbReference>
<dbReference type="PANTHER" id="PTHR43280:SF32">
    <property type="entry name" value="TRANSCRIPTIONAL REGULATORY PROTEIN"/>
    <property type="match status" value="1"/>
</dbReference>